<organism evidence="1 2">
    <name type="scientific">Rhododendron griersonianum</name>
    <dbReference type="NCBI Taxonomy" id="479676"/>
    <lineage>
        <taxon>Eukaryota</taxon>
        <taxon>Viridiplantae</taxon>
        <taxon>Streptophyta</taxon>
        <taxon>Embryophyta</taxon>
        <taxon>Tracheophyta</taxon>
        <taxon>Spermatophyta</taxon>
        <taxon>Magnoliopsida</taxon>
        <taxon>eudicotyledons</taxon>
        <taxon>Gunneridae</taxon>
        <taxon>Pentapetalae</taxon>
        <taxon>asterids</taxon>
        <taxon>Ericales</taxon>
        <taxon>Ericaceae</taxon>
        <taxon>Ericoideae</taxon>
        <taxon>Rhodoreae</taxon>
        <taxon>Rhododendron</taxon>
    </lineage>
</organism>
<protein>
    <submittedName>
        <fullName evidence="1">Uncharacterized protein</fullName>
    </submittedName>
</protein>
<proteinExistence type="predicted"/>
<dbReference type="AlphaFoldDB" id="A0AAV6IKU7"/>
<accession>A0AAV6IKU7</accession>
<comment type="caution">
    <text evidence="1">The sequence shown here is derived from an EMBL/GenBank/DDBJ whole genome shotgun (WGS) entry which is preliminary data.</text>
</comment>
<keyword evidence="2" id="KW-1185">Reference proteome</keyword>
<reference evidence="1" key="1">
    <citation type="submission" date="2020-08" db="EMBL/GenBank/DDBJ databases">
        <title>Plant Genome Project.</title>
        <authorList>
            <person name="Zhang R.-G."/>
        </authorList>
    </citation>
    <scope>NUCLEOTIDE SEQUENCE</scope>
    <source>
        <strain evidence="1">WSP0</strain>
        <tissue evidence="1">Leaf</tissue>
    </source>
</reference>
<dbReference type="EMBL" id="JACTNZ010000010">
    <property type="protein sequence ID" value="KAG5529251.1"/>
    <property type="molecule type" value="Genomic_DNA"/>
</dbReference>
<dbReference type="Proteomes" id="UP000823749">
    <property type="component" value="Chromosome 10"/>
</dbReference>
<gene>
    <name evidence="1" type="ORF">RHGRI_029823</name>
</gene>
<evidence type="ECO:0000313" key="1">
    <source>
        <dbReference type="EMBL" id="KAG5529251.1"/>
    </source>
</evidence>
<name>A0AAV6IKU7_9ERIC</name>
<evidence type="ECO:0000313" key="2">
    <source>
        <dbReference type="Proteomes" id="UP000823749"/>
    </source>
</evidence>
<sequence>MVFNHSAGNTVCSETMCSVASNFISKPNAEREGSDGRHVRLVEKQEWLSNHISKHNYRNDRAAISHYTYYENLQRKNGPHSMDSENSPGLMDANRMALLKLAMNHQG</sequence>